<proteinExistence type="predicted"/>
<gene>
    <name evidence="3" type="ORF">DBRI00130_LOCUS19336</name>
</gene>
<dbReference type="SUPFAM" id="SSF54236">
    <property type="entry name" value="Ubiquitin-like"/>
    <property type="match status" value="1"/>
</dbReference>
<evidence type="ECO:0000313" key="3">
    <source>
        <dbReference type="EMBL" id="CAE4615655.1"/>
    </source>
</evidence>
<evidence type="ECO:0000259" key="2">
    <source>
        <dbReference type="PROSITE" id="PS51397"/>
    </source>
</evidence>
<protein>
    <recommendedName>
        <fullName evidence="2">WLM domain-containing protein</fullName>
    </recommendedName>
</protein>
<dbReference type="Pfam" id="PF08325">
    <property type="entry name" value="WLM"/>
    <property type="match status" value="1"/>
</dbReference>
<feature type="region of interest" description="Disordered" evidence="1">
    <location>
        <begin position="169"/>
        <end position="194"/>
    </location>
</feature>
<sequence length="413" mass="45633">MEANHSDDVNTTPTTTLIISFRGEKVEISLDLDTTIGDVKSFLLSSVDDSLCMMPGDVKILHKGKVLMTPEGIANECRNEDDVNMRELLLHFSQKKAKTTKTTSKATTLPKIIRLIATGVSSSEVEASDRDMEKGISMASKQVRDDITEMGKIKEARRKRLGRDMLRKAATAQGGRGGGGGETSSGFGKIETLPNLPNEKKARDILETLANDRGVLACMAKHRWNVGCLAELYPEGKVGETDVCVMGLNQNKGQKILLRIRTDDLKGFRKMLSIRKVLFHELAHNVHSEHDEQFFQLMRQIERECNDLDWTRSQGNTIGSGGVGSSYADDHELNSDGLYQGGTYRLGGDSNESENRHHMPVRELAARAAMMRLTAEEEEIQKHCGCGHGRRNISDTVGGEKESSSKEDDKNGK</sequence>
<feature type="region of interest" description="Disordered" evidence="1">
    <location>
        <begin position="385"/>
        <end position="413"/>
    </location>
</feature>
<accession>A0A7S4RIJ1</accession>
<name>A0A7S4RIJ1_9STRA</name>
<feature type="domain" description="WLM" evidence="2">
    <location>
        <begin position="178"/>
        <end position="374"/>
    </location>
</feature>
<dbReference type="PANTHER" id="PTHR47796:SF1">
    <property type="entry name" value="OS08G0500800 PROTEIN"/>
    <property type="match status" value="1"/>
</dbReference>
<feature type="compositionally biased region" description="Gly residues" evidence="1">
    <location>
        <begin position="174"/>
        <end position="183"/>
    </location>
</feature>
<dbReference type="InterPro" id="IPR013536">
    <property type="entry name" value="WLM_dom"/>
</dbReference>
<dbReference type="PROSITE" id="PS51397">
    <property type="entry name" value="WLM"/>
    <property type="match status" value="1"/>
</dbReference>
<organism evidence="3">
    <name type="scientific">Ditylum brightwellii</name>
    <dbReference type="NCBI Taxonomy" id="49249"/>
    <lineage>
        <taxon>Eukaryota</taxon>
        <taxon>Sar</taxon>
        <taxon>Stramenopiles</taxon>
        <taxon>Ochrophyta</taxon>
        <taxon>Bacillariophyta</taxon>
        <taxon>Mediophyceae</taxon>
        <taxon>Lithodesmiophycidae</taxon>
        <taxon>Lithodesmiales</taxon>
        <taxon>Lithodesmiaceae</taxon>
        <taxon>Ditylum</taxon>
    </lineage>
</organism>
<dbReference type="EMBL" id="HBNS01024523">
    <property type="protein sequence ID" value="CAE4615655.1"/>
    <property type="molecule type" value="Transcribed_RNA"/>
</dbReference>
<dbReference type="AlphaFoldDB" id="A0A7S4RIJ1"/>
<dbReference type="InterPro" id="IPR029071">
    <property type="entry name" value="Ubiquitin-like_domsf"/>
</dbReference>
<reference evidence="3" key="1">
    <citation type="submission" date="2021-01" db="EMBL/GenBank/DDBJ databases">
        <authorList>
            <person name="Corre E."/>
            <person name="Pelletier E."/>
            <person name="Niang G."/>
            <person name="Scheremetjew M."/>
            <person name="Finn R."/>
            <person name="Kale V."/>
            <person name="Holt S."/>
            <person name="Cochrane G."/>
            <person name="Meng A."/>
            <person name="Brown T."/>
            <person name="Cohen L."/>
        </authorList>
    </citation>
    <scope>NUCLEOTIDE SEQUENCE</scope>
    <source>
        <strain evidence="3">GSO104</strain>
    </source>
</reference>
<feature type="compositionally biased region" description="Basic and acidic residues" evidence="1">
    <location>
        <begin position="398"/>
        <end position="413"/>
    </location>
</feature>
<evidence type="ECO:0000256" key="1">
    <source>
        <dbReference type="SAM" id="MobiDB-lite"/>
    </source>
</evidence>
<dbReference type="PANTHER" id="PTHR47796">
    <property type="entry name" value="ZINC METALLOPROTEINASE-LIKE PROTEIN"/>
    <property type="match status" value="1"/>
</dbReference>
<feature type="region of interest" description="Disordered" evidence="1">
    <location>
        <begin position="319"/>
        <end position="357"/>
    </location>
</feature>